<dbReference type="AlphaFoldDB" id="A0AAW3NCU6"/>
<comment type="caution">
    <text evidence="2">The sequence shown here is derived from an EMBL/GenBank/DDBJ whole genome shotgun (WGS) entry which is preliminary data.</text>
</comment>
<dbReference type="Proteomes" id="UP000056732">
    <property type="component" value="Unassembled WGS sequence"/>
</dbReference>
<protein>
    <submittedName>
        <fullName evidence="2">Uncharacterized protein</fullName>
    </submittedName>
</protein>
<dbReference type="EMBL" id="LPDO01000041">
    <property type="protein sequence ID" value="KVT57776.1"/>
    <property type="molecule type" value="Genomic_DNA"/>
</dbReference>
<accession>A0AAW3NCU6</accession>
<dbReference type="RefSeq" id="WP_059927267.1">
    <property type="nucleotide sequence ID" value="NZ_LPDO01000041.1"/>
</dbReference>
<evidence type="ECO:0000313" key="2">
    <source>
        <dbReference type="EMBL" id="KVT57776.1"/>
    </source>
</evidence>
<feature type="compositionally biased region" description="Polar residues" evidence="1">
    <location>
        <begin position="36"/>
        <end position="46"/>
    </location>
</feature>
<name>A0AAW3NCU6_9BURK</name>
<feature type="region of interest" description="Disordered" evidence="1">
    <location>
        <begin position="27"/>
        <end position="46"/>
    </location>
</feature>
<reference evidence="2 3" key="1">
    <citation type="submission" date="2015-11" db="EMBL/GenBank/DDBJ databases">
        <title>Expanding the genomic diversity of Burkholderia species for the development of highly accurate diagnostics.</title>
        <authorList>
            <person name="Sahl J."/>
            <person name="Keim P."/>
            <person name="Wagner D."/>
        </authorList>
    </citation>
    <scope>NUCLEOTIDE SEQUENCE [LARGE SCALE GENOMIC DNA]</scope>
    <source>
        <strain evidence="2 3">MSMB1137WGS</strain>
    </source>
</reference>
<sequence length="94" mass="9908">MRDCYAGTAAALRDALRHAAQRGGASSLGVLHQGVPSPTTLTGTDATAQAGRIRRQHDRLPPVPRALLVVAYAPRDIACSCRAPCCSGRYPNPE</sequence>
<evidence type="ECO:0000313" key="3">
    <source>
        <dbReference type="Proteomes" id="UP000056732"/>
    </source>
</evidence>
<evidence type="ECO:0000256" key="1">
    <source>
        <dbReference type="SAM" id="MobiDB-lite"/>
    </source>
</evidence>
<proteinExistence type="predicted"/>
<gene>
    <name evidence="2" type="ORF">WK53_29630</name>
</gene>
<organism evidence="2 3">
    <name type="scientific">Burkholderia ubonensis</name>
    <dbReference type="NCBI Taxonomy" id="101571"/>
    <lineage>
        <taxon>Bacteria</taxon>
        <taxon>Pseudomonadati</taxon>
        <taxon>Pseudomonadota</taxon>
        <taxon>Betaproteobacteria</taxon>
        <taxon>Burkholderiales</taxon>
        <taxon>Burkholderiaceae</taxon>
        <taxon>Burkholderia</taxon>
        <taxon>Burkholderia cepacia complex</taxon>
    </lineage>
</organism>